<evidence type="ECO:0000313" key="3">
    <source>
        <dbReference type="Proteomes" id="UP001297272"/>
    </source>
</evidence>
<dbReference type="InterPro" id="IPR035437">
    <property type="entry name" value="SNase_OB-fold_sf"/>
</dbReference>
<gene>
    <name evidence="2" type="ORF">JYU29_05510</name>
</gene>
<dbReference type="Gene3D" id="2.40.50.90">
    <property type="match status" value="1"/>
</dbReference>
<proteinExistence type="predicted"/>
<dbReference type="SUPFAM" id="SSF50199">
    <property type="entry name" value="Staphylococcal nuclease"/>
    <property type="match status" value="1"/>
</dbReference>
<protein>
    <submittedName>
        <fullName evidence="2">Thermonuclease family protein</fullName>
    </submittedName>
</protein>
<sequence length="109" mass="12154">MPIPSITDGDTIRIGRERIRIANIDAPELRKPQCDAERRLAAVAKARLAKLLASGKITLHRGDPQDGRLKDRHGRTLATITVDGRDVGDILVEEGLARPWSGRREPWCR</sequence>
<evidence type="ECO:0000313" key="2">
    <source>
        <dbReference type="EMBL" id="MBS9720142.1"/>
    </source>
</evidence>
<dbReference type="PROSITE" id="PS50830">
    <property type="entry name" value="TNASE_3"/>
    <property type="match status" value="1"/>
</dbReference>
<accession>A0ABS5RT58</accession>
<comment type="caution">
    <text evidence="2">The sequence shown here is derived from an EMBL/GenBank/DDBJ whole genome shotgun (WGS) entry which is preliminary data.</text>
</comment>
<dbReference type="RefSeq" id="WP_213983698.1">
    <property type="nucleotide sequence ID" value="NZ_JAFMNX010000001.1"/>
</dbReference>
<name>A0ABS5RT58_9HYPH</name>
<dbReference type="Pfam" id="PF00565">
    <property type="entry name" value="SNase"/>
    <property type="match status" value="1"/>
</dbReference>
<keyword evidence="3" id="KW-1185">Reference proteome</keyword>
<feature type="domain" description="TNase-like" evidence="1">
    <location>
        <begin position="1"/>
        <end position="98"/>
    </location>
</feature>
<dbReference type="SMART" id="SM00318">
    <property type="entry name" value="SNc"/>
    <property type="match status" value="1"/>
</dbReference>
<dbReference type="Proteomes" id="UP001297272">
    <property type="component" value="Unassembled WGS sequence"/>
</dbReference>
<reference evidence="2 3" key="1">
    <citation type="submission" date="2021-03" db="EMBL/GenBank/DDBJ databases">
        <title>Tianweitania aestuarii sp. nov., isolated from a tidal flat.</title>
        <authorList>
            <person name="Park S."/>
            <person name="Yoon J.-H."/>
        </authorList>
    </citation>
    <scope>NUCLEOTIDE SEQUENCE [LARGE SCALE GENOMIC DNA]</scope>
    <source>
        <strain evidence="2 3">BSSL-BM11</strain>
    </source>
</reference>
<organism evidence="2 3">
    <name type="scientific">Tianweitania aestuarii</name>
    <dbReference type="NCBI Taxonomy" id="2814886"/>
    <lineage>
        <taxon>Bacteria</taxon>
        <taxon>Pseudomonadati</taxon>
        <taxon>Pseudomonadota</taxon>
        <taxon>Alphaproteobacteria</taxon>
        <taxon>Hyphomicrobiales</taxon>
        <taxon>Phyllobacteriaceae</taxon>
        <taxon>Tianweitania</taxon>
    </lineage>
</organism>
<evidence type="ECO:0000259" key="1">
    <source>
        <dbReference type="PROSITE" id="PS50830"/>
    </source>
</evidence>
<dbReference type="InterPro" id="IPR016071">
    <property type="entry name" value="Staphylococal_nuclease_OB-fold"/>
</dbReference>
<dbReference type="EMBL" id="JAFMNX010000001">
    <property type="protein sequence ID" value="MBS9720142.1"/>
    <property type="molecule type" value="Genomic_DNA"/>
</dbReference>